<name>A0A1R0YPS7_9BACL</name>
<evidence type="ECO:0000313" key="2">
    <source>
        <dbReference type="EMBL" id="OME21337.1"/>
    </source>
</evidence>
<reference evidence="1 4" key="2">
    <citation type="submission" date="2017-06" db="EMBL/GenBank/DDBJ databases">
        <title>Complete genome sequence of Paenibacillus odorifer CBA7130.</title>
        <authorList>
            <person name="Nam Y.-D."/>
            <person name="Kang J."/>
            <person name="Chung W.-H."/>
        </authorList>
    </citation>
    <scope>NUCLEOTIDE SEQUENCE [LARGE SCALE GENOMIC DNA]</scope>
    <source>
        <strain evidence="1 4">CBA7130</strain>
    </source>
</reference>
<gene>
    <name evidence="2" type="ORF">BSK47_10560</name>
    <name evidence="1" type="ORF">CD191_21890</name>
</gene>
<proteinExistence type="predicted"/>
<dbReference type="Proteomes" id="UP000187323">
    <property type="component" value="Unassembled WGS sequence"/>
</dbReference>
<organism evidence="2 3">
    <name type="scientific">Paenibacillus odorifer</name>
    <dbReference type="NCBI Taxonomy" id="189426"/>
    <lineage>
        <taxon>Bacteria</taxon>
        <taxon>Bacillati</taxon>
        <taxon>Bacillota</taxon>
        <taxon>Bacilli</taxon>
        <taxon>Bacillales</taxon>
        <taxon>Paenibacillaceae</taxon>
        <taxon>Paenibacillus</taxon>
    </lineage>
</organism>
<reference evidence="2 3" key="1">
    <citation type="submission" date="2016-10" db="EMBL/GenBank/DDBJ databases">
        <title>Paenibacillus species isolates.</title>
        <authorList>
            <person name="Beno S.M."/>
        </authorList>
    </citation>
    <scope>NUCLEOTIDE SEQUENCE [LARGE SCALE GENOMIC DNA]</scope>
    <source>
        <strain evidence="2 3">FSL H7-0918</strain>
    </source>
</reference>
<evidence type="ECO:0000313" key="4">
    <source>
        <dbReference type="Proteomes" id="UP000249163"/>
    </source>
</evidence>
<protein>
    <submittedName>
        <fullName evidence="2">Uncharacterized protein</fullName>
    </submittedName>
</protein>
<evidence type="ECO:0000313" key="1">
    <source>
        <dbReference type="EMBL" id="AWV35069.1"/>
    </source>
</evidence>
<dbReference type="EMBL" id="CP021965">
    <property type="protein sequence ID" value="AWV35069.1"/>
    <property type="molecule type" value="Genomic_DNA"/>
</dbReference>
<dbReference type="RefSeq" id="WP_076134588.1">
    <property type="nucleotide sequence ID" value="NZ_CP021965.1"/>
</dbReference>
<dbReference type="OrthoDB" id="983066at2"/>
<dbReference type="EMBL" id="MPTO01000008">
    <property type="protein sequence ID" value="OME21337.1"/>
    <property type="molecule type" value="Genomic_DNA"/>
</dbReference>
<dbReference type="Proteomes" id="UP000249163">
    <property type="component" value="Chromosome"/>
</dbReference>
<sequence>MDKKWLAYRIYPEPSGTEYQHSNLMDRANVECLFDYCQILEATISRAGWIELIAYHGFQVLYEINEKSGWFDCDNLEEFIFEIESHVDSLPEL</sequence>
<dbReference type="AlphaFoldDB" id="A0A1R0YPS7"/>
<accession>A0A1R0YPS7</accession>
<evidence type="ECO:0000313" key="3">
    <source>
        <dbReference type="Proteomes" id="UP000187323"/>
    </source>
</evidence>